<reference evidence="5" key="1">
    <citation type="submission" date="2016-10" db="EMBL/GenBank/DDBJ databases">
        <authorList>
            <person name="Varghese N."/>
            <person name="Submissions S."/>
        </authorList>
    </citation>
    <scope>NUCLEOTIDE SEQUENCE [LARGE SCALE GENOMIC DNA]</scope>
    <source>
        <strain evidence="5">DSM 22530</strain>
    </source>
</reference>
<dbReference type="Pfam" id="PF02829">
    <property type="entry name" value="3H"/>
    <property type="match status" value="1"/>
</dbReference>
<gene>
    <name evidence="4" type="ORF">SAMN05216238_101157</name>
</gene>
<dbReference type="AlphaFoldDB" id="A0A1I1S7R5"/>
<dbReference type="InterPro" id="IPR013196">
    <property type="entry name" value="HTH_11"/>
</dbReference>
<dbReference type="OrthoDB" id="9792661at2"/>
<dbReference type="InterPro" id="IPR004173">
    <property type="entry name" value="3H_domain"/>
</dbReference>
<evidence type="ECO:0000259" key="3">
    <source>
        <dbReference type="Pfam" id="PF08279"/>
    </source>
</evidence>
<keyword evidence="1" id="KW-0479">Metal-binding</keyword>
<proteinExistence type="predicted"/>
<dbReference type="InterPro" id="IPR026043">
    <property type="entry name" value="NadR"/>
</dbReference>
<dbReference type="SUPFAM" id="SSF46785">
    <property type="entry name" value="Winged helix' DNA-binding domain"/>
    <property type="match status" value="1"/>
</dbReference>
<feature type="domain" description="Helix-turn-helix type 11" evidence="3">
    <location>
        <begin position="12"/>
        <end position="64"/>
    </location>
</feature>
<dbReference type="PANTHER" id="PTHR40068">
    <property type="entry name" value="TRANSCRIPTION REPRESSOR NIAR-RELATED"/>
    <property type="match status" value="1"/>
</dbReference>
<evidence type="ECO:0000259" key="2">
    <source>
        <dbReference type="Pfam" id="PF02829"/>
    </source>
</evidence>
<feature type="binding site" evidence="1">
    <location>
        <position position="84"/>
    </location>
    <ligand>
        <name>Ni(2+)</name>
        <dbReference type="ChEBI" id="CHEBI:49786"/>
    </ligand>
</feature>
<evidence type="ECO:0000313" key="4">
    <source>
        <dbReference type="EMBL" id="SFD39873.1"/>
    </source>
</evidence>
<dbReference type="Gene3D" id="3.30.1340.20">
    <property type="entry name" value="3H domain"/>
    <property type="match status" value="1"/>
</dbReference>
<dbReference type="InterPro" id="IPR036388">
    <property type="entry name" value="WH-like_DNA-bd_sf"/>
</dbReference>
<protein>
    <recommendedName>
        <fullName evidence="6">Transcriptional regulator</fullName>
    </recommendedName>
</protein>
<dbReference type="Proteomes" id="UP000199474">
    <property type="component" value="Unassembled WGS sequence"/>
</dbReference>
<feature type="binding site" evidence="1">
    <location>
        <position position="92"/>
    </location>
    <ligand>
        <name>Ni(2+)</name>
        <dbReference type="ChEBI" id="CHEBI:49786"/>
    </ligand>
</feature>
<dbReference type="GO" id="GO:0046872">
    <property type="term" value="F:metal ion binding"/>
    <property type="evidence" value="ECO:0007669"/>
    <property type="project" value="UniProtKB-KW"/>
</dbReference>
<dbReference type="STRING" id="640948.SAMN05216238_101157"/>
<name>A0A1I1S7R5_9BACI</name>
<dbReference type="PIRSF" id="PIRSF037847">
    <property type="entry name" value="NiaR"/>
    <property type="match status" value="1"/>
</dbReference>
<accession>A0A1I1S7R5</accession>
<feature type="binding site" evidence="1">
    <location>
        <position position="151"/>
    </location>
    <ligand>
        <name>Ni(2+)</name>
        <dbReference type="ChEBI" id="CHEBI:49786"/>
    </ligand>
</feature>
<dbReference type="SUPFAM" id="SSF75500">
    <property type="entry name" value="Putative transcriptional regulator TM1602, C-terminal domain"/>
    <property type="match status" value="1"/>
</dbReference>
<dbReference type="Gene3D" id="1.10.10.10">
    <property type="entry name" value="Winged helix-like DNA-binding domain superfamily/Winged helix DNA-binding domain"/>
    <property type="match status" value="1"/>
</dbReference>
<dbReference type="RefSeq" id="WP_143069941.1">
    <property type="nucleotide sequence ID" value="NZ_FOMR01000001.1"/>
</dbReference>
<dbReference type="InterPro" id="IPR036390">
    <property type="entry name" value="WH_DNA-bd_sf"/>
</dbReference>
<organism evidence="4 5">
    <name type="scientific">Lentibacillus persicus</name>
    <dbReference type="NCBI Taxonomy" id="640948"/>
    <lineage>
        <taxon>Bacteria</taxon>
        <taxon>Bacillati</taxon>
        <taxon>Bacillota</taxon>
        <taxon>Bacilli</taxon>
        <taxon>Bacillales</taxon>
        <taxon>Bacillaceae</taxon>
        <taxon>Lentibacillus</taxon>
    </lineage>
</organism>
<dbReference type="EMBL" id="FOMR01000001">
    <property type="protein sequence ID" value="SFD39873.1"/>
    <property type="molecule type" value="Genomic_DNA"/>
</dbReference>
<dbReference type="InterPro" id="IPR035922">
    <property type="entry name" value="3H_dom_sf"/>
</dbReference>
<dbReference type="Pfam" id="PF08279">
    <property type="entry name" value="HTH_11"/>
    <property type="match status" value="1"/>
</dbReference>
<keyword evidence="1" id="KW-0533">Nickel</keyword>
<dbReference type="PANTHER" id="PTHR40068:SF1">
    <property type="entry name" value="TRANSCRIPTION REPRESSOR NIAR-RELATED"/>
    <property type="match status" value="1"/>
</dbReference>
<sequence>MEERNKVLGEKRRKKILNVLKASSDPHSGSMLARQMNVSRQAIVQDISLLKAKGEPIIATSRGYVYYEETNENQKFSRVIAVSHKFEETGNELYTLVDHGVTVRNVMVEHPVYGDLTGSLMIKNRLDVDAFLKKINQTGASLLSKLTAGVHLHTIEAETEQQLDKACQMLKDKGILLESSLD</sequence>
<keyword evidence="5" id="KW-1185">Reference proteome</keyword>
<evidence type="ECO:0008006" key="6">
    <source>
        <dbReference type="Google" id="ProtNLM"/>
    </source>
</evidence>
<evidence type="ECO:0000313" key="5">
    <source>
        <dbReference type="Proteomes" id="UP000199474"/>
    </source>
</evidence>
<feature type="binding site" evidence="1">
    <location>
        <position position="153"/>
    </location>
    <ligand>
        <name>Ni(2+)</name>
        <dbReference type="ChEBI" id="CHEBI:49786"/>
    </ligand>
</feature>
<feature type="domain" description="3H" evidence="2">
    <location>
        <begin position="80"/>
        <end position="176"/>
    </location>
</feature>
<evidence type="ECO:0000256" key="1">
    <source>
        <dbReference type="PIRSR" id="PIRSR037847-1"/>
    </source>
</evidence>